<keyword evidence="3" id="KW-1185">Reference proteome</keyword>
<dbReference type="Gene3D" id="1.10.510.10">
    <property type="entry name" value="Transferase(Phosphotransferase) domain 1"/>
    <property type="match status" value="1"/>
</dbReference>
<organism evidence="2 3">
    <name type="scientific">Armillaria solidipes</name>
    <dbReference type="NCBI Taxonomy" id="1076256"/>
    <lineage>
        <taxon>Eukaryota</taxon>
        <taxon>Fungi</taxon>
        <taxon>Dikarya</taxon>
        <taxon>Basidiomycota</taxon>
        <taxon>Agaricomycotina</taxon>
        <taxon>Agaricomycetes</taxon>
        <taxon>Agaricomycetidae</taxon>
        <taxon>Agaricales</taxon>
        <taxon>Marasmiineae</taxon>
        <taxon>Physalacriaceae</taxon>
        <taxon>Armillaria</taxon>
    </lineage>
</organism>
<dbReference type="Pfam" id="PF00069">
    <property type="entry name" value="Pkinase"/>
    <property type="match status" value="1"/>
</dbReference>
<dbReference type="InterPro" id="IPR011009">
    <property type="entry name" value="Kinase-like_dom_sf"/>
</dbReference>
<dbReference type="InterPro" id="IPR000719">
    <property type="entry name" value="Prot_kinase_dom"/>
</dbReference>
<dbReference type="PROSITE" id="PS50011">
    <property type="entry name" value="PROTEIN_KINASE_DOM"/>
    <property type="match status" value="1"/>
</dbReference>
<dbReference type="PANTHER" id="PTHR24347">
    <property type="entry name" value="SERINE/THREONINE-PROTEIN KINASE"/>
    <property type="match status" value="1"/>
</dbReference>
<proteinExistence type="predicted"/>
<dbReference type="SUPFAM" id="SSF56112">
    <property type="entry name" value="Protein kinase-like (PK-like)"/>
    <property type="match status" value="1"/>
</dbReference>
<dbReference type="GO" id="GO:0004672">
    <property type="term" value="F:protein kinase activity"/>
    <property type="evidence" value="ECO:0007669"/>
    <property type="project" value="InterPro"/>
</dbReference>
<dbReference type="AlphaFoldDB" id="A0A2H3BGA1"/>
<dbReference type="GO" id="GO:0005524">
    <property type="term" value="F:ATP binding"/>
    <property type="evidence" value="ECO:0007669"/>
    <property type="project" value="InterPro"/>
</dbReference>
<dbReference type="EMBL" id="KZ293434">
    <property type="protein sequence ID" value="PBK67944.1"/>
    <property type="molecule type" value="Genomic_DNA"/>
</dbReference>
<dbReference type="STRING" id="1076256.A0A2H3BGA1"/>
<gene>
    <name evidence="2" type="ORF">ARMSODRAFT_937441</name>
</gene>
<dbReference type="Proteomes" id="UP000218334">
    <property type="component" value="Unassembled WGS sequence"/>
</dbReference>
<reference evidence="3" key="1">
    <citation type="journal article" date="2017" name="Nat. Ecol. Evol.">
        <title>Genome expansion and lineage-specific genetic innovations in the forest pathogenic fungi Armillaria.</title>
        <authorList>
            <person name="Sipos G."/>
            <person name="Prasanna A.N."/>
            <person name="Walter M.C."/>
            <person name="O'Connor E."/>
            <person name="Balint B."/>
            <person name="Krizsan K."/>
            <person name="Kiss B."/>
            <person name="Hess J."/>
            <person name="Varga T."/>
            <person name="Slot J."/>
            <person name="Riley R."/>
            <person name="Boka B."/>
            <person name="Rigling D."/>
            <person name="Barry K."/>
            <person name="Lee J."/>
            <person name="Mihaltcheva S."/>
            <person name="LaButti K."/>
            <person name="Lipzen A."/>
            <person name="Waldron R."/>
            <person name="Moloney N.M."/>
            <person name="Sperisen C."/>
            <person name="Kredics L."/>
            <person name="Vagvoelgyi C."/>
            <person name="Patrignani A."/>
            <person name="Fitzpatrick D."/>
            <person name="Nagy I."/>
            <person name="Doyle S."/>
            <person name="Anderson J.B."/>
            <person name="Grigoriev I.V."/>
            <person name="Gueldener U."/>
            <person name="Muensterkoetter M."/>
            <person name="Nagy L.G."/>
        </authorList>
    </citation>
    <scope>NUCLEOTIDE SEQUENCE [LARGE SCALE GENOMIC DNA]</scope>
    <source>
        <strain evidence="3">28-4</strain>
    </source>
</reference>
<sequence>MTTVGPTNRERRLIHDIELMECEAESPFRLRELLWWDGEDFFYLQSSTRKPRDEDEETRSALSRDAILVPRSLYQIAPPPEFIRAPEPLPHDSYVKVGVMYNFCPEDLNKSAIWPLMIQEARVCEILMKHPHRNVAQYYGYVEKDGLMAGLCFKRYGQTLSDAVKKGVLPREDIESLLDQIKQGIEHIHDLGLVHNDINPRNILFDDDGRLVIIDFDSCRKQGESMLRGKCGTFPFSNDPETAGFQNDFYGVEKIREWMEEKIP</sequence>
<keyword evidence="2" id="KW-0808">Transferase</keyword>
<evidence type="ECO:0000259" key="1">
    <source>
        <dbReference type="PROSITE" id="PS50011"/>
    </source>
</evidence>
<evidence type="ECO:0000313" key="2">
    <source>
        <dbReference type="EMBL" id="PBK67944.1"/>
    </source>
</evidence>
<keyword evidence="2" id="KW-0418">Kinase</keyword>
<accession>A0A2H3BGA1</accession>
<feature type="domain" description="Protein kinase" evidence="1">
    <location>
        <begin position="56"/>
        <end position="264"/>
    </location>
</feature>
<name>A0A2H3BGA1_9AGAR</name>
<evidence type="ECO:0000313" key="3">
    <source>
        <dbReference type="Proteomes" id="UP000218334"/>
    </source>
</evidence>
<protein>
    <submittedName>
        <fullName evidence="2">Kinase-like protein</fullName>
    </submittedName>
</protein>